<dbReference type="Proteomes" id="UP000799428">
    <property type="component" value="Unassembled WGS sequence"/>
</dbReference>
<name>A0A6G1K6T5_9PLEO</name>
<reference evidence="1" key="1">
    <citation type="journal article" date="2020" name="Stud. Mycol.">
        <title>101 Dothideomycetes genomes: a test case for predicting lifestyles and emergence of pathogens.</title>
        <authorList>
            <person name="Haridas S."/>
            <person name="Albert R."/>
            <person name="Binder M."/>
            <person name="Bloem J."/>
            <person name="Labutti K."/>
            <person name="Salamov A."/>
            <person name="Andreopoulos B."/>
            <person name="Baker S."/>
            <person name="Barry K."/>
            <person name="Bills G."/>
            <person name="Bluhm B."/>
            <person name="Cannon C."/>
            <person name="Castanera R."/>
            <person name="Culley D."/>
            <person name="Daum C."/>
            <person name="Ezra D."/>
            <person name="Gonzalez J."/>
            <person name="Henrissat B."/>
            <person name="Kuo A."/>
            <person name="Liang C."/>
            <person name="Lipzen A."/>
            <person name="Lutzoni F."/>
            <person name="Magnuson J."/>
            <person name="Mondo S."/>
            <person name="Nolan M."/>
            <person name="Ohm R."/>
            <person name="Pangilinan J."/>
            <person name="Park H.-J."/>
            <person name="Ramirez L."/>
            <person name="Alfaro M."/>
            <person name="Sun H."/>
            <person name="Tritt A."/>
            <person name="Yoshinaga Y."/>
            <person name="Zwiers L.-H."/>
            <person name="Turgeon B."/>
            <person name="Goodwin S."/>
            <person name="Spatafora J."/>
            <person name="Crous P."/>
            <person name="Grigoriev I."/>
        </authorList>
    </citation>
    <scope>NUCLEOTIDE SEQUENCE</scope>
    <source>
        <strain evidence="1">CBS 279.74</strain>
    </source>
</reference>
<dbReference type="AlphaFoldDB" id="A0A6G1K6T5"/>
<sequence>MIDRSIYPSIRRYSNSTTVCMRYAVYAFCRSTRTPEKKPDPIRSHPVHSGYVPFGPGVYMYISGTRTRIYWSCVCMYVCRMVNRWCGTYVCIRVTGVCVSRLPSVLPPGGQHIHTYTRTEPNRTEPNECRHLCPRGIRHRAARTLFVPLHPALPPFPLPRVHV</sequence>
<evidence type="ECO:0000313" key="1">
    <source>
        <dbReference type="EMBL" id="KAF2708172.1"/>
    </source>
</evidence>
<keyword evidence="2" id="KW-1185">Reference proteome</keyword>
<evidence type="ECO:0000313" key="2">
    <source>
        <dbReference type="Proteomes" id="UP000799428"/>
    </source>
</evidence>
<gene>
    <name evidence="1" type="ORF">K504DRAFT_300412</name>
</gene>
<protein>
    <submittedName>
        <fullName evidence="1">Uncharacterized protein</fullName>
    </submittedName>
</protein>
<dbReference type="EMBL" id="MU005772">
    <property type="protein sequence ID" value="KAF2708172.1"/>
    <property type="molecule type" value="Genomic_DNA"/>
</dbReference>
<proteinExistence type="predicted"/>
<organism evidence="1 2">
    <name type="scientific">Pleomassaria siparia CBS 279.74</name>
    <dbReference type="NCBI Taxonomy" id="1314801"/>
    <lineage>
        <taxon>Eukaryota</taxon>
        <taxon>Fungi</taxon>
        <taxon>Dikarya</taxon>
        <taxon>Ascomycota</taxon>
        <taxon>Pezizomycotina</taxon>
        <taxon>Dothideomycetes</taxon>
        <taxon>Pleosporomycetidae</taxon>
        <taxon>Pleosporales</taxon>
        <taxon>Pleomassariaceae</taxon>
        <taxon>Pleomassaria</taxon>
    </lineage>
</organism>
<accession>A0A6G1K6T5</accession>